<gene>
    <name evidence="2" type="ORF">BO82DRAFT_35341</name>
</gene>
<feature type="compositionally biased region" description="Polar residues" evidence="1">
    <location>
        <begin position="82"/>
        <end position="99"/>
    </location>
</feature>
<reference evidence="2 3" key="1">
    <citation type="submission" date="2016-12" db="EMBL/GenBank/DDBJ databases">
        <title>The genomes of Aspergillus section Nigri reveals drivers in fungal speciation.</title>
        <authorList>
            <consortium name="DOE Joint Genome Institute"/>
            <person name="Vesth T.C."/>
            <person name="Nybo J."/>
            <person name="Theobald S."/>
            <person name="Brandl J."/>
            <person name="Frisvad J.C."/>
            <person name="Nielsen K.F."/>
            <person name="Lyhne E.K."/>
            <person name="Kogle M.E."/>
            <person name="Kuo A."/>
            <person name="Riley R."/>
            <person name="Clum A."/>
            <person name="Nolan M."/>
            <person name="Lipzen A."/>
            <person name="Salamov A."/>
            <person name="Henrissat B."/>
            <person name="Wiebenga A."/>
            <person name="De Vries R.P."/>
            <person name="Grigoriev I.V."/>
            <person name="Mortensen U.H."/>
            <person name="Andersen M.R."/>
            <person name="Baker S.E."/>
        </authorList>
    </citation>
    <scope>NUCLEOTIDE SEQUENCE [LARGE SCALE GENOMIC DNA]</scope>
    <source>
        <strain evidence="2 3">CBS 121591</strain>
    </source>
</reference>
<accession>A0A319CJ46</accession>
<dbReference type="VEuPathDB" id="FungiDB:BO82DRAFT_35341"/>
<dbReference type="GeneID" id="37137683"/>
<evidence type="ECO:0000256" key="1">
    <source>
        <dbReference type="SAM" id="MobiDB-lite"/>
    </source>
</evidence>
<proteinExistence type="predicted"/>
<evidence type="ECO:0000313" key="3">
    <source>
        <dbReference type="Proteomes" id="UP000248340"/>
    </source>
</evidence>
<dbReference type="Proteomes" id="UP000248340">
    <property type="component" value="Unassembled WGS sequence"/>
</dbReference>
<protein>
    <submittedName>
        <fullName evidence="2">Uncharacterized protein</fullName>
    </submittedName>
</protein>
<dbReference type="RefSeq" id="XP_025494051.1">
    <property type="nucleotide sequence ID" value="XM_025634942.1"/>
</dbReference>
<keyword evidence="3" id="KW-1185">Reference proteome</keyword>
<feature type="region of interest" description="Disordered" evidence="1">
    <location>
        <begin position="82"/>
        <end position="119"/>
    </location>
</feature>
<organism evidence="2 3">
    <name type="scientific">Aspergillus uvarum CBS 121591</name>
    <dbReference type="NCBI Taxonomy" id="1448315"/>
    <lineage>
        <taxon>Eukaryota</taxon>
        <taxon>Fungi</taxon>
        <taxon>Dikarya</taxon>
        <taxon>Ascomycota</taxon>
        <taxon>Pezizomycotina</taxon>
        <taxon>Eurotiomycetes</taxon>
        <taxon>Eurotiomycetidae</taxon>
        <taxon>Eurotiales</taxon>
        <taxon>Aspergillaceae</taxon>
        <taxon>Aspergillus</taxon>
        <taxon>Aspergillus subgen. Circumdati</taxon>
    </lineage>
</organism>
<sequence length="142" mass="15050">MLVQSPQLMAIPVTGSGITLMATPAIGSAGTTLSTATPATGSVPMNLLMATPAIGSVPMNLLMATLAIGSVPMNLLMATPATGSATRTLSSENSLTRTSGRQREVNPRQQIHYSRPKTSPRIENTIRNHIVQDKHHKRSRPI</sequence>
<dbReference type="EMBL" id="KZ821687">
    <property type="protein sequence ID" value="PYH83851.1"/>
    <property type="molecule type" value="Genomic_DNA"/>
</dbReference>
<evidence type="ECO:0000313" key="2">
    <source>
        <dbReference type="EMBL" id="PYH83851.1"/>
    </source>
</evidence>
<dbReference type="AlphaFoldDB" id="A0A319CJ46"/>
<name>A0A319CJ46_9EURO</name>